<proteinExistence type="predicted"/>
<evidence type="ECO:0000313" key="6">
    <source>
        <dbReference type="EMBL" id="MFC5655113.1"/>
    </source>
</evidence>
<protein>
    <submittedName>
        <fullName evidence="6">Amino acid adenylation domain-containing protein</fullName>
    </submittedName>
</protein>
<dbReference type="SUPFAM" id="SSF56801">
    <property type="entry name" value="Acetyl-CoA synthetase-like"/>
    <property type="match status" value="1"/>
</dbReference>
<evidence type="ECO:0000259" key="5">
    <source>
        <dbReference type="PROSITE" id="PS50075"/>
    </source>
</evidence>
<sequence length="1421" mass="151146">MRTDPDVIEGYPLSEQQRRLWHLRGRTAEAPVARLVVDIEGPLHQDRLRAALTAVTARHEALRTRYVVAADTPGALPVQVVADEPTVRWDSEDARDGAVAAVLRRTGPDRHRLRITLPALSADAVSLSVIAADLADGYRGAELPEAVSYARFAAWQDMSAEEAGEDRPGPGDRPEPVGLAADGPRPATAARAFPVGEARAVLAPGGLDRTARLARDRGLALDSVVGAAWAVLLGRRTGRTDVVLGLVRDGRGFEELESVVGPTARVLPVTVDTSPGRRFADVAAELAAAAELFDEYAESGIWPAGADDVDGLLPLQFEWLPAAPAASAGEVTFTVVERVAATEPCDVRLVAAETADGVTLELLTGPDAAPAADDLAAALRTLLATLTDLDQDVAGLPCMGQAERDRLLGLPVTDHAGDHRAVHTVFHDTALAHPDAPALAGDGEGERLSYAELDALSNRVAHGLLRGGVRPGGRVGVRADRGADTVVALLAVLKAGCAFVPVDFEQPDELLSHVVREAEVDLVVLPAPDTTGRLDALGAAWADLRTLAEAGPDTDPAVPVAPDGLAYIVFTSGSTGWPKAVAVTHANLTHYTAAVAERLGFRPGWNHATIAAPSVDLGYTALFGALLTGGCFHPLDRDRLLDPRGFAELVRGRGLDCFKTTPSHFRALSAAGGGSDVFPRRLLILGGEALDPYWAADLTAAAGSCRVVNHYGPAETCVGAAAFVLPPDWRPGRTAGGSVPLGTGLGANRLLLLDAARRPVPAGVPGELYIAGPGVTRGYLGRDELTAERFLPDEAVPGGRIYRTGDMALLDGDGLPVFLYRTDEQTKIRGFRVEPAAVRARLAEHQAVEQAVVVARELADGDTGLVAYAVPTAAYCATLSPVLDRQQVGEWTEVFENVYDAGTSGDTLLDLTGWNSSYTGEEMTEQEIRESVDGIVGRVTALAPQSVLEVGCGTGLLLYRLAPGTRRYVGTDFSAEVLATLARTVEADPERFAPVSLQCREAADFRGFDDDSFDLVLLNSVVQYFPSAAYLRQVIGEAVRVVRPGGHVFVGDVRDLRLLEAFQLSVGIHQADDTATAGELLRQAAAAAEDEGELLLTPGYFAALSDELAEVAGLEVLLKRGRAANELSKFRFDVLLRVGARSAPPADVPRSRVVRTPAELAERLAAGERSLLLPDVPDGRTGPDVERWHAARAGADDRPVAGLRDRPTAPAPTPEDWWALEASHGVRVAVQPARSGRLGHCDVLVTDGTVNADWRPDTPATRPEELHNEPFRRKLNRELAQELRRFLADRLPEYAVPAHIVVMRGLPLMPNGKLDTARLPVPRTTARTAHVAPRTPLEEAVAGLWQDVLGVQRIGVLDDFFVLGGHSLLAVQTVYRIGEDLGVTVSLKEFFDHPTVAELTVLVAERMLAGLEPADAEGTDL</sequence>
<dbReference type="SUPFAM" id="SSF47336">
    <property type="entry name" value="ACP-like"/>
    <property type="match status" value="1"/>
</dbReference>
<dbReference type="Gene3D" id="1.10.1200.10">
    <property type="entry name" value="ACP-like"/>
    <property type="match status" value="1"/>
</dbReference>
<dbReference type="InterPro" id="IPR042099">
    <property type="entry name" value="ANL_N_sf"/>
</dbReference>
<dbReference type="InterPro" id="IPR000873">
    <property type="entry name" value="AMP-dep_synth/lig_dom"/>
</dbReference>
<dbReference type="Pfam" id="PF00501">
    <property type="entry name" value="AMP-binding"/>
    <property type="match status" value="1"/>
</dbReference>
<dbReference type="Pfam" id="PF00550">
    <property type="entry name" value="PP-binding"/>
    <property type="match status" value="1"/>
</dbReference>
<evidence type="ECO:0000256" key="4">
    <source>
        <dbReference type="SAM" id="MobiDB-lite"/>
    </source>
</evidence>
<dbReference type="Proteomes" id="UP001596065">
    <property type="component" value="Unassembled WGS sequence"/>
</dbReference>
<feature type="region of interest" description="Disordered" evidence="4">
    <location>
        <begin position="1193"/>
        <end position="1214"/>
    </location>
</feature>
<dbReference type="PROSITE" id="PS50075">
    <property type="entry name" value="CARRIER"/>
    <property type="match status" value="1"/>
</dbReference>
<dbReference type="SMART" id="SM00823">
    <property type="entry name" value="PKS_PP"/>
    <property type="match status" value="1"/>
</dbReference>
<dbReference type="CDD" id="cd02440">
    <property type="entry name" value="AdoMet_MTases"/>
    <property type="match status" value="1"/>
</dbReference>
<dbReference type="SUPFAM" id="SSF52777">
    <property type="entry name" value="CoA-dependent acyltransferases"/>
    <property type="match status" value="2"/>
</dbReference>
<organism evidence="6 7">
    <name type="scientific">Streptomyces nogalater</name>
    <dbReference type="NCBI Taxonomy" id="38314"/>
    <lineage>
        <taxon>Bacteria</taxon>
        <taxon>Bacillati</taxon>
        <taxon>Actinomycetota</taxon>
        <taxon>Actinomycetes</taxon>
        <taxon>Kitasatosporales</taxon>
        <taxon>Streptomycetaceae</taxon>
        <taxon>Streptomyces</taxon>
    </lineage>
</organism>
<accession>A0ABW0WCG0</accession>
<evidence type="ECO:0000313" key="7">
    <source>
        <dbReference type="Proteomes" id="UP001596065"/>
    </source>
</evidence>
<keyword evidence="3" id="KW-0597">Phosphoprotein</keyword>
<comment type="caution">
    <text evidence="6">The sequence shown here is derived from an EMBL/GenBank/DDBJ whole genome shotgun (WGS) entry which is preliminary data.</text>
</comment>
<comment type="cofactor">
    <cofactor evidence="1">
        <name>pantetheine 4'-phosphate</name>
        <dbReference type="ChEBI" id="CHEBI:47942"/>
    </cofactor>
</comment>
<dbReference type="Gene3D" id="3.40.50.12780">
    <property type="entry name" value="N-terminal domain of ligase-like"/>
    <property type="match status" value="1"/>
</dbReference>
<dbReference type="Gene3D" id="3.30.559.30">
    <property type="entry name" value="Nonribosomal peptide synthetase, condensation domain"/>
    <property type="match status" value="1"/>
</dbReference>
<feature type="domain" description="Carrier" evidence="5">
    <location>
        <begin position="1332"/>
        <end position="1407"/>
    </location>
</feature>
<dbReference type="RefSeq" id="WP_344348249.1">
    <property type="nucleotide sequence ID" value="NZ_BAAASM010000014.1"/>
</dbReference>
<dbReference type="Gene3D" id="3.30.300.30">
    <property type="match status" value="2"/>
</dbReference>
<dbReference type="Pfam" id="PF08241">
    <property type="entry name" value="Methyltransf_11"/>
    <property type="match status" value="1"/>
</dbReference>
<dbReference type="InterPro" id="IPR036736">
    <property type="entry name" value="ACP-like_sf"/>
</dbReference>
<keyword evidence="7" id="KW-1185">Reference proteome</keyword>
<keyword evidence="2" id="KW-0596">Phosphopantetheine</keyword>
<dbReference type="InterPro" id="IPR020845">
    <property type="entry name" value="AMP-binding_CS"/>
</dbReference>
<dbReference type="CDD" id="cd05930">
    <property type="entry name" value="A_NRPS"/>
    <property type="match status" value="1"/>
</dbReference>
<dbReference type="InterPro" id="IPR045851">
    <property type="entry name" value="AMP-bd_C_sf"/>
</dbReference>
<dbReference type="InterPro" id="IPR009081">
    <property type="entry name" value="PP-bd_ACP"/>
</dbReference>
<evidence type="ECO:0000256" key="3">
    <source>
        <dbReference type="ARBA" id="ARBA00022553"/>
    </source>
</evidence>
<feature type="compositionally biased region" description="Basic and acidic residues" evidence="4">
    <location>
        <begin position="165"/>
        <end position="175"/>
    </location>
</feature>
<dbReference type="InterPro" id="IPR029063">
    <property type="entry name" value="SAM-dependent_MTases_sf"/>
</dbReference>
<dbReference type="EMBL" id="JBHSOE010000007">
    <property type="protein sequence ID" value="MFC5655113.1"/>
    <property type="molecule type" value="Genomic_DNA"/>
</dbReference>
<evidence type="ECO:0000256" key="1">
    <source>
        <dbReference type="ARBA" id="ARBA00001957"/>
    </source>
</evidence>
<feature type="region of interest" description="Disordered" evidence="4">
    <location>
        <begin position="160"/>
        <end position="179"/>
    </location>
</feature>
<dbReference type="PANTHER" id="PTHR45527">
    <property type="entry name" value="NONRIBOSOMAL PEPTIDE SYNTHETASE"/>
    <property type="match status" value="1"/>
</dbReference>
<feature type="compositionally biased region" description="Basic and acidic residues" evidence="4">
    <location>
        <begin position="1193"/>
        <end position="1207"/>
    </location>
</feature>
<reference evidence="7" key="1">
    <citation type="journal article" date="2019" name="Int. J. Syst. Evol. Microbiol.">
        <title>The Global Catalogue of Microorganisms (GCM) 10K type strain sequencing project: providing services to taxonomists for standard genome sequencing and annotation.</title>
        <authorList>
            <consortium name="The Broad Institute Genomics Platform"/>
            <consortium name="The Broad Institute Genome Sequencing Center for Infectious Disease"/>
            <person name="Wu L."/>
            <person name="Ma J."/>
        </authorList>
    </citation>
    <scope>NUCLEOTIDE SEQUENCE [LARGE SCALE GENOMIC DNA]</scope>
    <source>
        <strain evidence="7">KCTC 5701</strain>
    </source>
</reference>
<dbReference type="Gene3D" id="3.30.559.10">
    <property type="entry name" value="Chloramphenicol acetyltransferase-like domain"/>
    <property type="match status" value="2"/>
</dbReference>
<evidence type="ECO:0000256" key="2">
    <source>
        <dbReference type="ARBA" id="ARBA00022450"/>
    </source>
</evidence>
<dbReference type="InterPro" id="IPR020806">
    <property type="entry name" value="PKS_PP-bd"/>
</dbReference>
<gene>
    <name evidence="6" type="ORF">ACFP3J_06365</name>
</gene>
<dbReference type="InterPro" id="IPR010071">
    <property type="entry name" value="AA_adenyl_dom"/>
</dbReference>
<dbReference type="InterPro" id="IPR023213">
    <property type="entry name" value="CAT-like_dom_sf"/>
</dbReference>
<dbReference type="Gene3D" id="3.40.50.150">
    <property type="entry name" value="Vaccinia Virus protein VP39"/>
    <property type="match status" value="1"/>
</dbReference>
<dbReference type="NCBIfam" id="TIGR01733">
    <property type="entry name" value="AA-adenyl-dom"/>
    <property type="match status" value="1"/>
</dbReference>
<dbReference type="InterPro" id="IPR001242">
    <property type="entry name" value="Condensation_dom"/>
</dbReference>
<dbReference type="InterPro" id="IPR013216">
    <property type="entry name" value="Methyltransf_11"/>
</dbReference>
<name>A0ABW0WCG0_STRNO</name>
<dbReference type="SUPFAM" id="SSF53335">
    <property type="entry name" value="S-adenosyl-L-methionine-dependent methyltransferases"/>
    <property type="match status" value="1"/>
</dbReference>
<dbReference type="PROSITE" id="PS00455">
    <property type="entry name" value="AMP_BINDING"/>
    <property type="match status" value="1"/>
</dbReference>
<dbReference type="PANTHER" id="PTHR45527:SF1">
    <property type="entry name" value="FATTY ACID SYNTHASE"/>
    <property type="match status" value="1"/>
</dbReference>
<dbReference type="Pfam" id="PF00668">
    <property type="entry name" value="Condensation"/>
    <property type="match status" value="2"/>
</dbReference>